<evidence type="ECO:0000313" key="2">
    <source>
        <dbReference type="EnsemblMetazoa" id="GPAI013920-PA"/>
    </source>
</evidence>
<evidence type="ECO:0000313" key="3">
    <source>
        <dbReference type="Proteomes" id="UP000092445"/>
    </source>
</evidence>
<keyword evidence="3" id="KW-1185">Reference proteome</keyword>
<dbReference type="VEuPathDB" id="VectorBase:GPAI013920"/>
<feature type="region of interest" description="Disordered" evidence="1">
    <location>
        <begin position="1"/>
        <end position="20"/>
    </location>
</feature>
<organism evidence="2 3">
    <name type="scientific">Glossina pallidipes</name>
    <name type="common">Tsetse fly</name>
    <dbReference type="NCBI Taxonomy" id="7398"/>
    <lineage>
        <taxon>Eukaryota</taxon>
        <taxon>Metazoa</taxon>
        <taxon>Ecdysozoa</taxon>
        <taxon>Arthropoda</taxon>
        <taxon>Hexapoda</taxon>
        <taxon>Insecta</taxon>
        <taxon>Pterygota</taxon>
        <taxon>Neoptera</taxon>
        <taxon>Endopterygota</taxon>
        <taxon>Diptera</taxon>
        <taxon>Brachycera</taxon>
        <taxon>Muscomorpha</taxon>
        <taxon>Hippoboscoidea</taxon>
        <taxon>Glossinidae</taxon>
        <taxon>Glossina</taxon>
    </lineage>
</organism>
<dbReference type="AlphaFoldDB" id="A0A1A9ZGH7"/>
<sequence length="101" mass="11333">MKREGSIGHDLVIKPLPHNLSPNKDKSHHVIYKRETLPLDHLSDFASNLNLFIVNPVCPSTNFDPNIADSAKQWNCKGDESFHEEFSYVACLSISALNRTG</sequence>
<evidence type="ECO:0000256" key="1">
    <source>
        <dbReference type="SAM" id="MobiDB-lite"/>
    </source>
</evidence>
<reference evidence="3" key="1">
    <citation type="submission" date="2014-03" db="EMBL/GenBank/DDBJ databases">
        <authorList>
            <person name="Aksoy S."/>
            <person name="Warren W."/>
            <person name="Wilson R.K."/>
        </authorList>
    </citation>
    <scope>NUCLEOTIDE SEQUENCE [LARGE SCALE GENOMIC DNA]</scope>
    <source>
        <strain evidence="3">IAEA</strain>
    </source>
</reference>
<protein>
    <submittedName>
        <fullName evidence="2">Uncharacterized protein</fullName>
    </submittedName>
</protein>
<dbReference type="EnsemblMetazoa" id="GPAI013920-RA">
    <property type="protein sequence ID" value="GPAI013920-PA"/>
    <property type="gene ID" value="GPAI013920"/>
</dbReference>
<proteinExistence type="predicted"/>
<accession>A0A1A9ZGH7</accession>
<name>A0A1A9ZGH7_GLOPL</name>
<dbReference type="Proteomes" id="UP000092445">
    <property type="component" value="Unassembled WGS sequence"/>
</dbReference>
<reference evidence="2" key="2">
    <citation type="submission" date="2020-05" db="UniProtKB">
        <authorList>
            <consortium name="EnsemblMetazoa"/>
        </authorList>
    </citation>
    <scope>IDENTIFICATION</scope>
    <source>
        <strain evidence="2">IAEA</strain>
    </source>
</reference>